<dbReference type="InterPro" id="IPR004096">
    <property type="entry name" value="V4R"/>
</dbReference>
<dbReference type="Proteomes" id="UP000809273">
    <property type="component" value="Unassembled WGS sequence"/>
</dbReference>
<comment type="caution">
    <text evidence="2">The sequence shown here is derived from an EMBL/GenBank/DDBJ whole genome shotgun (WGS) entry which is preliminary data.</text>
</comment>
<dbReference type="SMART" id="SM00989">
    <property type="entry name" value="V4R"/>
    <property type="match status" value="1"/>
</dbReference>
<evidence type="ECO:0000313" key="2">
    <source>
        <dbReference type="EMBL" id="MBN1574228.1"/>
    </source>
</evidence>
<dbReference type="AlphaFoldDB" id="A0A9D8KHI0"/>
<reference evidence="2" key="2">
    <citation type="submission" date="2021-01" db="EMBL/GenBank/DDBJ databases">
        <authorList>
            <person name="Hahn C.R."/>
            <person name="Youssef N.H."/>
            <person name="Elshahed M."/>
        </authorList>
    </citation>
    <scope>NUCLEOTIDE SEQUENCE</scope>
    <source>
        <strain evidence="2">Zod_Metabat.24</strain>
    </source>
</reference>
<evidence type="ECO:0000313" key="3">
    <source>
        <dbReference type="Proteomes" id="UP000809273"/>
    </source>
</evidence>
<proteinExistence type="predicted"/>
<dbReference type="EMBL" id="JAFGIX010000070">
    <property type="protein sequence ID" value="MBN1574228.1"/>
    <property type="molecule type" value="Genomic_DNA"/>
</dbReference>
<organism evidence="2 3">
    <name type="scientific">Candidatus Zymogenus saltonus</name>
    <dbReference type="NCBI Taxonomy" id="2844893"/>
    <lineage>
        <taxon>Bacteria</taxon>
        <taxon>Deltaproteobacteria</taxon>
        <taxon>Candidatus Zymogenia</taxon>
        <taxon>Candidatus Zymogeniales</taxon>
        <taxon>Candidatus Zymogenaceae</taxon>
        <taxon>Candidatus Zymogenus</taxon>
    </lineage>
</organism>
<dbReference type="SUPFAM" id="SSF111126">
    <property type="entry name" value="Ligand-binding domain in the NO signalling and Golgi transport"/>
    <property type="match status" value="1"/>
</dbReference>
<feature type="domain" description="4-vinyl reductase 4VR" evidence="1">
    <location>
        <begin position="134"/>
        <end position="196"/>
    </location>
</feature>
<accession>A0A9D8KHI0</accession>
<name>A0A9D8KHI0_9DELT</name>
<reference evidence="2" key="1">
    <citation type="journal article" date="2021" name="Environ. Microbiol.">
        <title>Genomic characterization of three novel Desulfobacterota classes expand the metabolic and phylogenetic diversity of the phylum.</title>
        <authorList>
            <person name="Murphy C.L."/>
            <person name="Biggerstaff J."/>
            <person name="Eichhorn A."/>
            <person name="Ewing E."/>
            <person name="Shahan R."/>
            <person name="Soriano D."/>
            <person name="Stewart S."/>
            <person name="VanMol K."/>
            <person name="Walker R."/>
            <person name="Walters P."/>
            <person name="Elshahed M.S."/>
            <person name="Youssef N.H."/>
        </authorList>
    </citation>
    <scope>NUCLEOTIDE SEQUENCE</scope>
    <source>
        <strain evidence="2">Zod_Metabat.24</strain>
    </source>
</reference>
<dbReference type="Gene3D" id="3.30.1380.20">
    <property type="entry name" value="Trafficking protein particle complex subunit 3"/>
    <property type="match status" value="1"/>
</dbReference>
<protein>
    <recommendedName>
        <fullName evidence="1">4-vinyl reductase 4VR domain-containing protein</fullName>
    </recommendedName>
</protein>
<dbReference type="InterPro" id="IPR024096">
    <property type="entry name" value="NO_sig/Golgi_transp_ligand-bd"/>
</dbReference>
<gene>
    <name evidence="2" type="ORF">JW984_13605</name>
</gene>
<sequence length="197" mass="21960">MSDQEKMATNMSIRAIIESLNDILGGNGARVILKKAGVDHLFNAPPNNDWEPCITVKDQARMFTEVTNVLGLTGALGIWRRIGYLGFKNTVEIARVLDPISNNGLSPDMKFIKGMEIYREGTGKGGPAMDENGRPAFDVPECVICEGYRLDRPICSSYEGVIQYLANWAYGENVYNVREKRCKAMGHDSCFFVLEKK</sequence>
<evidence type="ECO:0000259" key="1">
    <source>
        <dbReference type="SMART" id="SM00989"/>
    </source>
</evidence>
<dbReference type="Pfam" id="PF02830">
    <property type="entry name" value="V4R"/>
    <property type="match status" value="1"/>
</dbReference>